<keyword evidence="6 8" id="KW-0472">Membrane</keyword>
<dbReference type="InterPro" id="IPR005829">
    <property type="entry name" value="Sugar_transporter_CS"/>
</dbReference>
<dbReference type="InterPro" id="IPR020846">
    <property type="entry name" value="MFS_dom"/>
</dbReference>
<feature type="transmembrane region" description="Helical" evidence="8">
    <location>
        <begin position="298"/>
        <end position="319"/>
    </location>
</feature>
<accession>A0A7D7W7V1</accession>
<feature type="transmembrane region" description="Helical" evidence="8">
    <location>
        <begin position="62"/>
        <end position="86"/>
    </location>
</feature>
<feature type="transmembrane region" description="Helical" evidence="8">
    <location>
        <begin position="261"/>
        <end position="286"/>
    </location>
</feature>
<evidence type="ECO:0000256" key="3">
    <source>
        <dbReference type="ARBA" id="ARBA00022475"/>
    </source>
</evidence>
<dbReference type="InterPro" id="IPR011701">
    <property type="entry name" value="MFS"/>
</dbReference>
<sequence>MTEPQLGTEHGRPSSPEGAKRSARTSIAVGFGTAIEWYDYLLYAYTAGIIIAPLFFPSSTGAVGLLASFATFAVGFIARPIGGLVLGALSDRWGRRPVLMFSIVLIGAATTAIGLLPPYSAIGVWAPVLLVLLRIIQGFGAGAELAGAITLANESAGRRRKGFRSAMAMAGGGVGGLVALTIVTSMSTALSEDAFMDWGWRVPFLFSAVLTIVGILLRRSLEESPEFTAVEQARREGVVREARINPLIAFGRAVKANPRNWIAAFLIPTGLNVTGYGVTAFGISYLVGTVGMSTNDGLVVNLVVSAIMVVGILLFGWLCDKIGAQRVMIVSVIGGVVLAVPYYWLLDTGDLLTATLASCLMIALGWAAAGAAHSILMPVYFPAEIRSTGLFSARELQGALVAGPAPFIATALMAAMGGAPWGAAGMLIAAHLITLVGLLIARPQVGRAEYEQTPAFAGIRLAETPVTTADTPRKDY</sequence>
<dbReference type="Proteomes" id="UP000515708">
    <property type="component" value="Chromosome"/>
</dbReference>
<evidence type="ECO:0000313" key="10">
    <source>
        <dbReference type="EMBL" id="QMU96495.1"/>
    </source>
</evidence>
<dbReference type="GO" id="GO:0022857">
    <property type="term" value="F:transmembrane transporter activity"/>
    <property type="evidence" value="ECO:0007669"/>
    <property type="project" value="InterPro"/>
</dbReference>
<evidence type="ECO:0000256" key="4">
    <source>
        <dbReference type="ARBA" id="ARBA00022692"/>
    </source>
</evidence>
<organism evidence="10 11">
    <name type="scientific">Microbacterium esteraromaticum</name>
    <dbReference type="NCBI Taxonomy" id="57043"/>
    <lineage>
        <taxon>Bacteria</taxon>
        <taxon>Bacillati</taxon>
        <taxon>Actinomycetota</taxon>
        <taxon>Actinomycetes</taxon>
        <taxon>Micrococcales</taxon>
        <taxon>Microbacteriaceae</taxon>
        <taxon>Microbacterium</taxon>
    </lineage>
</organism>
<dbReference type="PANTHER" id="PTHR43045:SF1">
    <property type="entry name" value="SHIKIMATE TRANSPORTER"/>
    <property type="match status" value="1"/>
</dbReference>
<comment type="subcellular location">
    <subcellularLocation>
        <location evidence="1">Cell membrane</location>
        <topology evidence="1">Multi-pass membrane protein</topology>
    </subcellularLocation>
</comment>
<dbReference type="Gene3D" id="1.20.1250.20">
    <property type="entry name" value="MFS general substrate transporter like domains"/>
    <property type="match status" value="2"/>
</dbReference>
<dbReference type="SUPFAM" id="SSF103473">
    <property type="entry name" value="MFS general substrate transporter"/>
    <property type="match status" value="1"/>
</dbReference>
<keyword evidence="3" id="KW-1003">Cell membrane</keyword>
<feature type="transmembrane region" description="Helical" evidence="8">
    <location>
        <begin position="40"/>
        <end position="56"/>
    </location>
</feature>
<feature type="transmembrane region" description="Helical" evidence="8">
    <location>
        <begin position="396"/>
        <end position="415"/>
    </location>
</feature>
<dbReference type="RefSeq" id="WP_182254958.1">
    <property type="nucleotide sequence ID" value="NZ_CP043732.1"/>
</dbReference>
<keyword evidence="4 8" id="KW-0812">Transmembrane</keyword>
<dbReference type="EMBL" id="CP043732">
    <property type="protein sequence ID" value="QMU96495.1"/>
    <property type="molecule type" value="Genomic_DNA"/>
</dbReference>
<dbReference type="InterPro" id="IPR036259">
    <property type="entry name" value="MFS_trans_sf"/>
</dbReference>
<proteinExistence type="predicted"/>
<feature type="transmembrane region" description="Helical" evidence="8">
    <location>
        <begin position="198"/>
        <end position="217"/>
    </location>
</feature>
<feature type="transmembrane region" description="Helical" evidence="8">
    <location>
        <begin position="98"/>
        <end position="116"/>
    </location>
</feature>
<name>A0A7D7W7V1_9MICO</name>
<dbReference type="AlphaFoldDB" id="A0A7D7W7V1"/>
<feature type="domain" description="Major facilitator superfamily (MFS) profile" evidence="9">
    <location>
        <begin position="25"/>
        <end position="449"/>
    </location>
</feature>
<evidence type="ECO:0000256" key="6">
    <source>
        <dbReference type="ARBA" id="ARBA00023136"/>
    </source>
</evidence>
<dbReference type="GO" id="GO:0005886">
    <property type="term" value="C:plasma membrane"/>
    <property type="evidence" value="ECO:0007669"/>
    <property type="project" value="UniProtKB-SubCell"/>
</dbReference>
<dbReference type="PROSITE" id="PS00216">
    <property type="entry name" value="SUGAR_TRANSPORT_1"/>
    <property type="match status" value="1"/>
</dbReference>
<evidence type="ECO:0000256" key="2">
    <source>
        <dbReference type="ARBA" id="ARBA00022448"/>
    </source>
</evidence>
<reference evidence="10 11" key="1">
    <citation type="journal article" date="2020" name="Front. Microbiol.">
        <title>Design of Bacterial Strain-Specific qPCR Assays Using NGS Data and Publicly Available Resources and Its Application to Track Biocontrol Strains.</title>
        <authorList>
            <person name="Hernandez I."/>
            <person name="Sant C."/>
            <person name="Martinez R."/>
            <person name="Fernandez C."/>
        </authorList>
    </citation>
    <scope>NUCLEOTIDE SEQUENCE [LARGE SCALE GENOMIC DNA]</scope>
    <source>
        <strain evidence="10 11">B24</strain>
    </source>
</reference>
<dbReference type="Pfam" id="PF07690">
    <property type="entry name" value="MFS_1"/>
    <property type="match status" value="1"/>
</dbReference>
<feature type="region of interest" description="Disordered" evidence="7">
    <location>
        <begin position="1"/>
        <end position="21"/>
    </location>
</feature>
<evidence type="ECO:0000256" key="1">
    <source>
        <dbReference type="ARBA" id="ARBA00004651"/>
    </source>
</evidence>
<protein>
    <submittedName>
        <fullName evidence="10">MHS family MFS transporter</fullName>
    </submittedName>
</protein>
<dbReference type="PROSITE" id="PS50850">
    <property type="entry name" value="MFS"/>
    <property type="match status" value="1"/>
</dbReference>
<keyword evidence="2" id="KW-0813">Transport</keyword>
<feature type="transmembrane region" description="Helical" evidence="8">
    <location>
        <begin position="166"/>
        <end position="186"/>
    </location>
</feature>
<evidence type="ECO:0000256" key="8">
    <source>
        <dbReference type="SAM" id="Phobius"/>
    </source>
</evidence>
<evidence type="ECO:0000259" key="9">
    <source>
        <dbReference type="PROSITE" id="PS50850"/>
    </source>
</evidence>
<evidence type="ECO:0000256" key="7">
    <source>
        <dbReference type="SAM" id="MobiDB-lite"/>
    </source>
</evidence>
<evidence type="ECO:0000256" key="5">
    <source>
        <dbReference type="ARBA" id="ARBA00022989"/>
    </source>
</evidence>
<evidence type="ECO:0000313" key="11">
    <source>
        <dbReference type="Proteomes" id="UP000515708"/>
    </source>
</evidence>
<gene>
    <name evidence="10" type="ORF">FVO59_04185</name>
</gene>
<keyword evidence="5 8" id="KW-1133">Transmembrane helix</keyword>
<feature type="transmembrane region" description="Helical" evidence="8">
    <location>
        <begin position="421"/>
        <end position="441"/>
    </location>
</feature>
<dbReference type="PROSITE" id="PS00217">
    <property type="entry name" value="SUGAR_TRANSPORT_2"/>
    <property type="match status" value="1"/>
</dbReference>
<feature type="transmembrane region" description="Helical" evidence="8">
    <location>
        <begin position="351"/>
        <end position="376"/>
    </location>
</feature>
<feature type="transmembrane region" description="Helical" evidence="8">
    <location>
        <begin position="122"/>
        <end position="145"/>
    </location>
</feature>
<dbReference type="PANTHER" id="PTHR43045">
    <property type="entry name" value="SHIKIMATE TRANSPORTER"/>
    <property type="match status" value="1"/>
</dbReference>
<feature type="transmembrane region" description="Helical" evidence="8">
    <location>
        <begin position="326"/>
        <end position="345"/>
    </location>
</feature>